<dbReference type="Gene3D" id="1.20.120.20">
    <property type="entry name" value="Apolipoprotein"/>
    <property type="match status" value="1"/>
</dbReference>
<evidence type="ECO:0000256" key="1">
    <source>
        <dbReference type="SAM" id="MobiDB-lite"/>
    </source>
</evidence>
<feature type="region of interest" description="Disordered" evidence="1">
    <location>
        <begin position="113"/>
        <end position="152"/>
    </location>
</feature>
<evidence type="ECO:0000313" key="3">
    <source>
        <dbReference type="Proteomes" id="UP000218209"/>
    </source>
</evidence>
<reference evidence="2 3" key="1">
    <citation type="submission" date="2017-03" db="EMBL/GenBank/DDBJ databases">
        <title>WGS assembly of Porphyra umbilicalis.</title>
        <authorList>
            <person name="Brawley S.H."/>
            <person name="Blouin N.A."/>
            <person name="Ficko-Blean E."/>
            <person name="Wheeler G.L."/>
            <person name="Lohr M."/>
            <person name="Goodson H.V."/>
            <person name="Jenkins J.W."/>
            <person name="Blaby-Haas C.E."/>
            <person name="Helliwell K.E."/>
            <person name="Chan C."/>
            <person name="Marriage T."/>
            <person name="Bhattacharya D."/>
            <person name="Klein A.S."/>
            <person name="Badis Y."/>
            <person name="Brodie J."/>
            <person name="Cao Y."/>
            <person name="Collen J."/>
            <person name="Dittami S.M."/>
            <person name="Gachon C.M."/>
            <person name="Green B.R."/>
            <person name="Karpowicz S."/>
            <person name="Kim J.W."/>
            <person name="Kudahl U."/>
            <person name="Lin S."/>
            <person name="Michel G."/>
            <person name="Mittag M."/>
            <person name="Olson B.J."/>
            <person name="Pangilinan J."/>
            <person name="Peng Y."/>
            <person name="Qiu H."/>
            <person name="Shu S."/>
            <person name="Singer J.T."/>
            <person name="Smith A.G."/>
            <person name="Sprecher B.N."/>
            <person name="Wagner V."/>
            <person name="Wang W."/>
            <person name="Wang Z.-Y."/>
            <person name="Yan J."/>
            <person name="Yarish C."/>
            <person name="Zoeuner-Riek S."/>
            <person name="Zhuang Y."/>
            <person name="Zou Y."/>
            <person name="Lindquist E.A."/>
            <person name="Grimwood J."/>
            <person name="Barry K."/>
            <person name="Rokhsar D.S."/>
            <person name="Schmutz J."/>
            <person name="Stiller J.W."/>
            <person name="Grossman A.R."/>
            <person name="Prochnik S.E."/>
        </authorList>
    </citation>
    <scope>NUCLEOTIDE SEQUENCE [LARGE SCALE GENOMIC DNA]</scope>
    <source>
        <strain evidence="2">4086291</strain>
    </source>
</reference>
<protein>
    <submittedName>
        <fullName evidence="2">Uncharacterized protein</fullName>
    </submittedName>
</protein>
<gene>
    <name evidence="2" type="ORF">BU14_0769s0005</name>
</gene>
<organism evidence="2 3">
    <name type="scientific">Porphyra umbilicalis</name>
    <name type="common">Purple laver</name>
    <name type="synonym">Red alga</name>
    <dbReference type="NCBI Taxonomy" id="2786"/>
    <lineage>
        <taxon>Eukaryota</taxon>
        <taxon>Rhodophyta</taxon>
        <taxon>Bangiophyceae</taxon>
        <taxon>Bangiales</taxon>
        <taxon>Bangiaceae</taxon>
        <taxon>Porphyra</taxon>
    </lineage>
</organism>
<proteinExistence type="predicted"/>
<keyword evidence="3" id="KW-1185">Reference proteome</keyword>
<dbReference type="Proteomes" id="UP000218209">
    <property type="component" value="Unassembled WGS sequence"/>
</dbReference>
<feature type="compositionally biased region" description="Low complexity" evidence="1">
    <location>
        <begin position="132"/>
        <end position="152"/>
    </location>
</feature>
<accession>A0A1X6NP10</accession>
<dbReference type="EMBL" id="KV919264">
    <property type="protein sequence ID" value="OSX70399.1"/>
    <property type="molecule type" value="Genomic_DNA"/>
</dbReference>
<dbReference type="AlphaFoldDB" id="A0A1X6NP10"/>
<sequence>MAPTAFVPGAATSLFGHARAGAPSSVCTGRAVATAPVARRATLRASAADDETNNPATHADNAVQAVPQKTHDTVMSGLGDAEATAGSGVRSVGDALQGAVQAGKEAYEGLVGGVGKEVDPTDDNSEGVSTDAASAPSGAAADVESAAADVKASAEDTASDVASSAKDAASDVEASAKDVASDVEASAKDVASDVEAAAKDAASDVEGSAKDVASDVEASAKDAASDVKASAKDVASDVEASAKDAASDAKEAASDVTDGGIVQGIKDGLKSVGKDVERFVHGSAASSTGEVVQEVKDTMMEIGTEGATLSDAAEGTVTGAQNAAAGAKKTLEVVGEDAKAGLKGE</sequence>
<evidence type="ECO:0000313" key="2">
    <source>
        <dbReference type="EMBL" id="OSX70399.1"/>
    </source>
</evidence>
<name>A0A1X6NP10_PORUM</name>